<gene>
    <name evidence="1" type="ORF">S01H4_60467</name>
</gene>
<dbReference type="AlphaFoldDB" id="X1F6M2"/>
<reference evidence="1" key="1">
    <citation type="journal article" date="2014" name="Front. Microbiol.">
        <title>High frequency of phylogenetically diverse reductive dehalogenase-homologous genes in deep subseafloor sedimentary metagenomes.</title>
        <authorList>
            <person name="Kawai M."/>
            <person name="Futagami T."/>
            <person name="Toyoda A."/>
            <person name="Takaki Y."/>
            <person name="Nishi S."/>
            <person name="Hori S."/>
            <person name="Arai W."/>
            <person name="Tsubouchi T."/>
            <person name="Morono Y."/>
            <person name="Uchiyama I."/>
            <person name="Ito T."/>
            <person name="Fujiyama A."/>
            <person name="Inagaki F."/>
            <person name="Takami H."/>
        </authorList>
    </citation>
    <scope>NUCLEOTIDE SEQUENCE</scope>
    <source>
        <strain evidence="1">Expedition CK06-06</strain>
    </source>
</reference>
<dbReference type="EMBL" id="BART01035664">
    <property type="protein sequence ID" value="GAH16443.1"/>
    <property type="molecule type" value="Genomic_DNA"/>
</dbReference>
<feature type="non-terminal residue" evidence="1">
    <location>
        <position position="1"/>
    </location>
</feature>
<proteinExistence type="predicted"/>
<comment type="caution">
    <text evidence="1">The sequence shown here is derived from an EMBL/GenBank/DDBJ whole genome shotgun (WGS) entry which is preliminary data.</text>
</comment>
<sequence length="140" mass="15894">KRCNLEMVQLPIDILAKIAEYICGDTDYPFPYRKGRKLSLFFGSVGLHYSHDGSTRKWWTLEVLKQINTETEGCLPSKELSRVIEYLVAPHNSDSFECLSDEDDISLGTLESSLIMLLSIKYFPTILAVSISYCSVFNKS</sequence>
<protein>
    <submittedName>
        <fullName evidence="1">Uncharacterized protein</fullName>
    </submittedName>
</protein>
<accession>X1F6M2</accession>
<organism evidence="1">
    <name type="scientific">marine sediment metagenome</name>
    <dbReference type="NCBI Taxonomy" id="412755"/>
    <lineage>
        <taxon>unclassified sequences</taxon>
        <taxon>metagenomes</taxon>
        <taxon>ecological metagenomes</taxon>
    </lineage>
</organism>
<evidence type="ECO:0000313" key="1">
    <source>
        <dbReference type="EMBL" id="GAH16443.1"/>
    </source>
</evidence>
<name>X1F6M2_9ZZZZ</name>